<proteinExistence type="inferred from homology"/>
<organism evidence="3 6">
    <name type="scientific">Bordetella genomosp. 1</name>
    <dbReference type="NCBI Taxonomy" id="1395607"/>
    <lineage>
        <taxon>Bacteria</taxon>
        <taxon>Pseudomonadati</taxon>
        <taxon>Pseudomonadota</taxon>
        <taxon>Betaproteobacteria</taxon>
        <taxon>Burkholderiales</taxon>
        <taxon>Alcaligenaceae</taxon>
        <taxon>Bordetella</taxon>
    </lineage>
</organism>
<dbReference type="EMBL" id="NEVL01000004">
    <property type="protein sequence ID" value="OZI33134.1"/>
    <property type="molecule type" value="Genomic_DNA"/>
</dbReference>
<dbReference type="PANTHER" id="PTHR42928:SF5">
    <property type="entry name" value="BLR1237 PROTEIN"/>
    <property type="match status" value="1"/>
</dbReference>
<feature type="chain" id="PRO_5012085503" evidence="2">
    <location>
        <begin position="28"/>
        <end position="330"/>
    </location>
</feature>
<dbReference type="RefSeq" id="WP_094828129.1">
    <property type="nucleotide sequence ID" value="NZ_NEVL01000004.1"/>
</dbReference>
<keyword evidence="2" id="KW-0732">Signal</keyword>
<reference evidence="4 5" key="1">
    <citation type="submission" date="2017-05" db="EMBL/GenBank/DDBJ databases">
        <title>Complete and WGS of Bordetella genogroups.</title>
        <authorList>
            <person name="Spilker T."/>
            <person name="Lipuma J."/>
        </authorList>
    </citation>
    <scope>NUCLEOTIDE SEQUENCE [LARGE SCALE GENOMIC DNA]</scope>
    <source>
        <strain evidence="4 5">AU9795</strain>
    </source>
</reference>
<dbReference type="EMBL" id="NEVR01000006">
    <property type="protein sequence ID" value="OZI57242.1"/>
    <property type="molecule type" value="Genomic_DNA"/>
</dbReference>
<dbReference type="PIRSF" id="PIRSF017082">
    <property type="entry name" value="YflP"/>
    <property type="match status" value="1"/>
</dbReference>
<dbReference type="SUPFAM" id="SSF53850">
    <property type="entry name" value="Periplasmic binding protein-like II"/>
    <property type="match status" value="1"/>
</dbReference>
<evidence type="ECO:0000313" key="6">
    <source>
        <dbReference type="Proteomes" id="UP000217005"/>
    </source>
</evidence>
<accession>A0A261S6X6</accession>
<feature type="signal peptide" evidence="2">
    <location>
        <begin position="1"/>
        <end position="27"/>
    </location>
</feature>
<dbReference type="PANTHER" id="PTHR42928">
    <property type="entry name" value="TRICARBOXYLATE-BINDING PROTEIN"/>
    <property type="match status" value="1"/>
</dbReference>
<dbReference type="AlphaFoldDB" id="A0A261S6X6"/>
<dbReference type="Gene3D" id="3.40.190.10">
    <property type="entry name" value="Periplasmic binding protein-like II"/>
    <property type="match status" value="1"/>
</dbReference>
<keyword evidence="5" id="KW-1185">Reference proteome</keyword>
<dbReference type="CDD" id="cd07012">
    <property type="entry name" value="PBP2_Bug_TTT"/>
    <property type="match status" value="1"/>
</dbReference>
<dbReference type="InterPro" id="IPR005064">
    <property type="entry name" value="BUG"/>
</dbReference>
<evidence type="ECO:0000313" key="3">
    <source>
        <dbReference type="EMBL" id="OZI33134.1"/>
    </source>
</evidence>
<evidence type="ECO:0000256" key="2">
    <source>
        <dbReference type="SAM" id="SignalP"/>
    </source>
</evidence>
<reference evidence="3 6" key="2">
    <citation type="submission" date="2017-05" db="EMBL/GenBank/DDBJ databases">
        <title>Complete and WGS of Bordetella genogroups.</title>
        <authorList>
            <person name="Spilker T."/>
            <person name="LiPuma J."/>
        </authorList>
    </citation>
    <scope>NUCLEOTIDE SEQUENCE [LARGE SCALE GENOMIC DNA]</scope>
    <source>
        <strain evidence="3 6">AU17610</strain>
    </source>
</reference>
<sequence>MFSRTLHRAAGALFAASTLAAATPVLAADAWKPTKPVRLLVGFAPGGSADLLARMLAEPLSQRLGQPVVVENLAGAGGNIMAYRLSQSANDGYAIGIAAAGSMAITHVLNPKGTNYKPADFTPITLVATQPNVVIVNKDVPANTLPELKEYFQKTPTATYGTAGVGISNHLIAETMLYKLGVKVPHAAYRGAAPVITDLLGGHIAMTMDNISTAAPLVQQGKVKAIGVASIKRAPQLPNVPTLDEQGLTGFNMPTWQGVFAPAGLPAEARETYYAALQDVLKQPALIEKMATLGSEPVTGMSSAQFGEFLEKDRQQWADIVKAANISLEQ</sequence>
<dbReference type="Proteomes" id="UP000217005">
    <property type="component" value="Unassembled WGS sequence"/>
</dbReference>
<dbReference type="Gene3D" id="3.40.190.150">
    <property type="entry name" value="Bordetella uptake gene, domain 1"/>
    <property type="match status" value="1"/>
</dbReference>
<dbReference type="Proteomes" id="UP000216354">
    <property type="component" value="Unassembled WGS sequence"/>
</dbReference>
<dbReference type="Pfam" id="PF03401">
    <property type="entry name" value="TctC"/>
    <property type="match status" value="1"/>
</dbReference>
<dbReference type="InterPro" id="IPR042100">
    <property type="entry name" value="Bug_dom1"/>
</dbReference>
<evidence type="ECO:0000313" key="4">
    <source>
        <dbReference type="EMBL" id="OZI57242.1"/>
    </source>
</evidence>
<protein>
    <submittedName>
        <fullName evidence="3">ABC transporter substrate-binding protein</fullName>
    </submittedName>
</protein>
<gene>
    <name evidence="4" type="ORF">CAL27_23690</name>
    <name evidence="3" type="ORF">CEG14_20025</name>
</gene>
<comment type="similarity">
    <text evidence="1">Belongs to the UPF0065 (bug) family.</text>
</comment>
<name>A0A261S6X6_9BORD</name>
<evidence type="ECO:0000313" key="5">
    <source>
        <dbReference type="Proteomes" id="UP000216354"/>
    </source>
</evidence>
<dbReference type="OrthoDB" id="9780943at2"/>
<comment type="caution">
    <text evidence="3">The sequence shown here is derived from an EMBL/GenBank/DDBJ whole genome shotgun (WGS) entry which is preliminary data.</text>
</comment>
<evidence type="ECO:0000256" key="1">
    <source>
        <dbReference type="ARBA" id="ARBA00006987"/>
    </source>
</evidence>